<organism evidence="1 2">
    <name type="scientific">Gibbsiella dentisursi</name>
    <dbReference type="NCBI Taxonomy" id="796890"/>
    <lineage>
        <taxon>Bacteria</taxon>
        <taxon>Pseudomonadati</taxon>
        <taxon>Pseudomonadota</taxon>
        <taxon>Gammaproteobacteria</taxon>
        <taxon>Enterobacterales</taxon>
        <taxon>Yersiniaceae</taxon>
        <taxon>Gibbsiella</taxon>
    </lineage>
</organism>
<proteinExistence type="predicted"/>
<evidence type="ECO:0008006" key="3">
    <source>
        <dbReference type="Google" id="ProtNLM"/>
    </source>
</evidence>
<protein>
    <recommendedName>
        <fullName evidence="3">Transposase</fullName>
    </recommendedName>
</protein>
<comment type="caution">
    <text evidence="1">The sequence shown here is derived from an EMBL/GenBank/DDBJ whole genome shotgun (WGS) entry which is preliminary data.</text>
</comment>
<dbReference type="Proteomes" id="UP001499994">
    <property type="component" value="Unassembled WGS sequence"/>
</dbReference>
<reference evidence="2" key="1">
    <citation type="journal article" date="2019" name="Int. J. Syst. Evol. Microbiol.">
        <title>The Global Catalogue of Microorganisms (GCM) 10K type strain sequencing project: providing services to taxonomists for standard genome sequencing and annotation.</title>
        <authorList>
            <consortium name="The Broad Institute Genomics Platform"/>
            <consortium name="The Broad Institute Genome Sequencing Center for Infectious Disease"/>
            <person name="Wu L."/>
            <person name="Ma J."/>
        </authorList>
    </citation>
    <scope>NUCLEOTIDE SEQUENCE [LARGE SCALE GENOMIC DNA]</scope>
    <source>
        <strain evidence="2">JCM 17201</strain>
    </source>
</reference>
<sequence length="98" mass="11488">MMLSKRACDKAIRFPQPLPEMFTGYLHHMLPRLTIEVQLIRKTRVIKPEFSLAETGMIPRLYHSRCSFADKAQQYQVVRMIVRAFARSHHVLSTAIYL</sequence>
<name>A0ABP7KLI6_9GAMM</name>
<gene>
    <name evidence="1" type="ORF">GCM10022405_01110</name>
</gene>
<evidence type="ECO:0000313" key="2">
    <source>
        <dbReference type="Proteomes" id="UP001499994"/>
    </source>
</evidence>
<evidence type="ECO:0000313" key="1">
    <source>
        <dbReference type="EMBL" id="GAA3879369.1"/>
    </source>
</evidence>
<dbReference type="EMBL" id="BAABDG010000002">
    <property type="protein sequence ID" value="GAA3879369.1"/>
    <property type="molecule type" value="Genomic_DNA"/>
</dbReference>
<accession>A0ABP7KLI6</accession>
<keyword evidence="2" id="KW-1185">Reference proteome</keyword>